<keyword evidence="2" id="KW-0804">Transcription</keyword>
<reference evidence="4 5" key="1">
    <citation type="submission" date="2021-03" db="EMBL/GenBank/DDBJ databases">
        <title>Sequencing the genomes of 1000 actinobacteria strains.</title>
        <authorList>
            <person name="Klenk H.-P."/>
        </authorList>
    </citation>
    <scope>NUCLEOTIDE SEQUENCE [LARGE SCALE GENOMIC DNA]</scope>
    <source>
        <strain evidence="4 5">DSM 46670</strain>
    </source>
</reference>
<evidence type="ECO:0000313" key="4">
    <source>
        <dbReference type="EMBL" id="MBP2330859.1"/>
    </source>
</evidence>
<dbReference type="CDD" id="cd03137">
    <property type="entry name" value="GATase1_AraC_1"/>
    <property type="match status" value="1"/>
</dbReference>
<dbReference type="PANTHER" id="PTHR43130:SF3">
    <property type="entry name" value="HTH-TYPE TRANSCRIPTIONAL REGULATOR RV1931C"/>
    <property type="match status" value="1"/>
</dbReference>
<accession>A0ABS4U2H5</accession>
<dbReference type="SUPFAM" id="SSF46689">
    <property type="entry name" value="Homeodomain-like"/>
    <property type="match status" value="2"/>
</dbReference>
<evidence type="ECO:0000256" key="1">
    <source>
        <dbReference type="ARBA" id="ARBA00023015"/>
    </source>
</evidence>
<dbReference type="Pfam" id="PF12833">
    <property type="entry name" value="HTH_18"/>
    <property type="match status" value="1"/>
</dbReference>
<dbReference type="Pfam" id="PF01965">
    <property type="entry name" value="DJ-1_PfpI"/>
    <property type="match status" value="1"/>
</dbReference>
<keyword evidence="1" id="KW-0805">Transcription regulation</keyword>
<dbReference type="SUPFAM" id="SSF52317">
    <property type="entry name" value="Class I glutamine amidotransferase-like"/>
    <property type="match status" value="1"/>
</dbReference>
<protein>
    <submittedName>
        <fullName evidence="4">Transcriptional regulator GlxA family with amidase domain</fullName>
    </submittedName>
</protein>
<evidence type="ECO:0000313" key="5">
    <source>
        <dbReference type="Proteomes" id="UP001519332"/>
    </source>
</evidence>
<proteinExistence type="predicted"/>
<dbReference type="EMBL" id="JAGINW010000001">
    <property type="protein sequence ID" value="MBP2330859.1"/>
    <property type="molecule type" value="Genomic_DNA"/>
</dbReference>
<evidence type="ECO:0000259" key="3">
    <source>
        <dbReference type="PROSITE" id="PS01124"/>
    </source>
</evidence>
<dbReference type="Gene3D" id="3.40.50.880">
    <property type="match status" value="1"/>
</dbReference>
<dbReference type="InterPro" id="IPR029062">
    <property type="entry name" value="Class_I_gatase-like"/>
</dbReference>
<dbReference type="InterPro" id="IPR009057">
    <property type="entry name" value="Homeodomain-like_sf"/>
</dbReference>
<keyword evidence="5" id="KW-1185">Reference proteome</keyword>
<comment type="caution">
    <text evidence="4">The sequence shown here is derived from an EMBL/GenBank/DDBJ whole genome shotgun (WGS) entry which is preliminary data.</text>
</comment>
<dbReference type="PANTHER" id="PTHR43130">
    <property type="entry name" value="ARAC-FAMILY TRANSCRIPTIONAL REGULATOR"/>
    <property type="match status" value="1"/>
</dbReference>
<sequence length="326" mass="35115">MDVAMPVIDDMPMYELGIAYEVFGTQWLDPWYSLKLCGSGPTRIESGFTLTPADGLDCLATAEMVLIPAVPHAWLRTRAIPPDLIAAVRAAASAGARMVSLCSGAFVLAAAGILDGMRATTHWQQASTLARWHPLVEVDPTVLYVDNGDVLTSAGRSAGLDLCLHIVRRDFGAHVANQVARRMVVPAHRPGGQSQYVDNSVPAEDSDSMGAVLQWACAHLAEPLTVEILAHQAKMSTRTFVRRFREATGTTPRQWLLSQRLNHAKGLLESTNLPIGLVSEHSGLGSAANFRQHFGAAIGTTPTDYRRAFHQGRFATSSAAGNRVPV</sequence>
<name>A0ABS4U2H5_9PSEU</name>
<evidence type="ECO:0000256" key="2">
    <source>
        <dbReference type="ARBA" id="ARBA00023163"/>
    </source>
</evidence>
<dbReference type="SMART" id="SM00342">
    <property type="entry name" value="HTH_ARAC"/>
    <property type="match status" value="1"/>
</dbReference>
<feature type="domain" description="HTH araC/xylS-type" evidence="3">
    <location>
        <begin position="210"/>
        <end position="308"/>
    </location>
</feature>
<dbReference type="InterPro" id="IPR052158">
    <property type="entry name" value="INH-QAR"/>
</dbReference>
<dbReference type="Gene3D" id="1.10.10.60">
    <property type="entry name" value="Homeodomain-like"/>
    <property type="match status" value="1"/>
</dbReference>
<dbReference type="InterPro" id="IPR002818">
    <property type="entry name" value="DJ-1/PfpI"/>
</dbReference>
<dbReference type="Proteomes" id="UP001519332">
    <property type="component" value="Unassembled WGS sequence"/>
</dbReference>
<organism evidence="4 5">
    <name type="scientific">Kibdelosporangium banguiense</name>
    <dbReference type="NCBI Taxonomy" id="1365924"/>
    <lineage>
        <taxon>Bacteria</taxon>
        <taxon>Bacillati</taxon>
        <taxon>Actinomycetota</taxon>
        <taxon>Actinomycetes</taxon>
        <taxon>Pseudonocardiales</taxon>
        <taxon>Pseudonocardiaceae</taxon>
        <taxon>Kibdelosporangium</taxon>
    </lineage>
</organism>
<dbReference type="InterPro" id="IPR018060">
    <property type="entry name" value="HTH_AraC"/>
</dbReference>
<gene>
    <name evidence="4" type="ORF">JOF56_011244</name>
</gene>
<dbReference type="RefSeq" id="WP_209647531.1">
    <property type="nucleotide sequence ID" value="NZ_JAGINW010000001.1"/>
</dbReference>
<dbReference type="PROSITE" id="PS01124">
    <property type="entry name" value="HTH_ARAC_FAMILY_2"/>
    <property type="match status" value="1"/>
</dbReference>